<reference evidence="3" key="1">
    <citation type="submission" date="2019-03" db="EMBL/GenBank/DDBJ databases">
        <title>Lake Tanganyika Metagenome-Assembled Genomes (MAGs).</title>
        <authorList>
            <person name="Tran P."/>
        </authorList>
    </citation>
    <scope>NUCLEOTIDE SEQUENCE</scope>
    <source>
        <strain evidence="3">K_DeepCast_65m_m2_066</strain>
    </source>
</reference>
<evidence type="ECO:0000313" key="4">
    <source>
        <dbReference type="Proteomes" id="UP000712673"/>
    </source>
</evidence>
<dbReference type="SUPFAM" id="SSF53756">
    <property type="entry name" value="UDP-Glycosyltransferase/glycogen phosphorylase"/>
    <property type="match status" value="1"/>
</dbReference>
<dbReference type="GO" id="GO:0016757">
    <property type="term" value="F:glycosyltransferase activity"/>
    <property type="evidence" value="ECO:0007669"/>
    <property type="project" value="TreeGrafter"/>
</dbReference>
<dbReference type="Pfam" id="PF13439">
    <property type="entry name" value="Glyco_transf_4"/>
    <property type="match status" value="1"/>
</dbReference>
<evidence type="ECO:0000256" key="1">
    <source>
        <dbReference type="ARBA" id="ARBA00022679"/>
    </source>
</evidence>
<dbReference type="Proteomes" id="UP000712673">
    <property type="component" value="Unassembled WGS sequence"/>
</dbReference>
<dbReference type="PANTHER" id="PTHR46401">
    <property type="entry name" value="GLYCOSYLTRANSFERASE WBBK-RELATED"/>
    <property type="match status" value="1"/>
</dbReference>
<evidence type="ECO:0000259" key="2">
    <source>
        <dbReference type="Pfam" id="PF13439"/>
    </source>
</evidence>
<proteinExistence type="predicted"/>
<comment type="caution">
    <text evidence="3">The sequence shown here is derived from an EMBL/GenBank/DDBJ whole genome shotgun (WGS) entry which is preliminary data.</text>
</comment>
<dbReference type="AlphaFoldDB" id="A0A937VZH9"/>
<name>A0A937VZH9_UNCTE</name>
<accession>A0A937VZH9</accession>
<dbReference type="Pfam" id="PF13692">
    <property type="entry name" value="Glyco_trans_1_4"/>
    <property type="match status" value="1"/>
</dbReference>
<organism evidence="3 4">
    <name type="scientific">Tectimicrobiota bacterium</name>
    <dbReference type="NCBI Taxonomy" id="2528274"/>
    <lineage>
        <taxon>Bacteria</taxon>
        <taxon>Pseudomonadati</taxon>
        <taxon>Nitrospinota/Tectimicrobiota group</taxon>
        <taxon>Candidatus Tectimicrobiota</taxon>
    </lineage>
</organism>
<keyword evidence="1" id="KW-0808">Transferase</keyword>
<evidence type="ECO:0000313" key="3">
    <source>
        <dbReference type="EMBL" id="MBM3222729.1"/>
    </source>
</evidence>
<dbReference type="EMBL" id="VGLS01000048">
    <property type="protein sequence ID" value="MBM3222729.1"/>
    <property type="molecule type" value="Genomic_DNA"/>
</dbReference>
<dbReference type="InterPro" id="IPR028098">
    <property type="entry name" value="Glyco_trans_4-like_N"/>
</dbReference>
<sequence length="403" mass="45259">MSHILVLSRQKGQVDRRILAELNTLSASGRSVTFVSVPALIPAGSLSERVRVIMPPVQQATSALATRLKRLAAAFPVAFEDLLKIAWHCLHLSSLPNFFLQMTPTEAFDAIHCHDLDTLPAGVLLRQRLAPHAKIIYDSHELFPFQYKCGDKRQRDWSQIERTHIHEASLVVTVNTTIAQELSRLYGITKPEVIYNSYGAYRSSTTLTEQEFLRHFTAPAGGFRVIFPGAFIWDKNLANLVRAFQYLPDTLQLFLLGTGPAATKLQTLARKLRLSNVFFGSWVPQEHLLQYLAHAHLGIIPYTGGTLLNNLYCTPNKLFEFIEVEIPVCASDLPELRRIVVGHGIGDVYPMEDPKAIAHALQTCHARCLRGEFTVEARRAARALFAWDKQGEKLLTLYQRIGV</sequence>
<dbReference type="GO" id="GO:0009103">
    <property type="term" value="P:lipopolysaccharide biosynthetic process"/>
    <property type="evidence" value="ECO:0007669"/>
    <property type="project" value="TreeGrafter"/>
</dbReference>
<feature type="domain" description="Glycosyltransferase subfamily 4-like N-terminal" evidence="2">
    <location>
        <begin position="98"/>
        <end position="196"/>
    </location>
</feature>
<dbReference type="PANTHER" id="PTHR46401:SF2">
    <property type="entry name" value="GLYCOSYLTRANSFERASE WBBK-RELATED"/>
    <property type="match status" value="1"/>
</dbReference>
<dbReference type="Gene3D" id="3.40.50.2000">
    <property type="entry name" value="Glycogen Phosphorylase B"/>
    <property type="match status" value="2"/>
</dbReference>
<protein>
    <submittedName>
        <fullName evidence="3">Glycosyltransferase family 4 protein</fullName>
    </submittedName>
</protein>
<gene>
    <name evidence="3" type="ORF">FJZ47_02850</name>
</gene>